<dbReference type="InterPro" id="IPR003593">
    <property type="entry name" value="AAA+_ATPase"/>
</dbReference>
<comment type="caution">
    <text evidence="9">The sequence shown here is derived from an EMBL/GenBank/DDBJ whole genome shotgun (WGS) entry which is preliminary data.</text>
</comment>
<accession>A0A6B0YY97</accession>
<dbReference type="GO" id="GO:0005524">
    <property type="term" value="F:ATP binding"/>
    <property type="evidence" value="ECO:0007669"/>
    <property type="project" value="InterPro"/>
</dbReference>
<evidence type="ECO:0000256" key="5">
    <source>
        <dbReference type="ARBA" id="ARBA00023004"/>
    </source>
</evidence>
<dbReference type="Pfam" id="PF13476">
    <property type="entry name" value="AAA_23"/>
    <property type="match status" value="1"/>
</dbReference>
<evidence type="ECO:0000256" key="2">
    <source>
        <dbReference type="ARBA" id="ARBA00022448"/>
    </source>
</evidence>
<dbReference type="GO" id="GO:0006826">
    <property type="term" value="P:iron ion transport"/>
    <property type="evidence" value="ECO:0007669"/>
    <property type="project" value="UniProtKB-KW"/>
</dbReference>
<dbReference type="GO" id="GO:0005886">
    <property type="term" value="C:plasma membrane"/>
    <property type="evidence" value="ECO:0007669"/>
    <property type="project" value="UniProtKB-SubCell"/>
</dbReference>
<dbReference type="SMART" id="SM00382">
    <property type="entry name" value="AAA"/>
    <property type="match status" value="1"/>
</dbReference>
<comment type="subcellular location">
    <subcellularLocation>
        <location evidence="1">Cell membrane</location>
        <topology evidence="1">Peripheral membrane protein</topology>
    </subcellularLocation>
</comment>
<evidence type="ECO:0000313" key="9">
    <source>
        <dbReference type="EMBL" id="MXY94959.1"/>
    </source>
</evidence>
<dbReference type="PANTHER" id="PTHR42771:SF2">
    <property type="entry name" value="IRON(3+)-HYDROXAMATE IMPORT ATP-BINDING PROTEIN FHUC"/>
    <property type="match status" value="1"/>
</dbReference>
<evidence type="ECO:0000256" key="1">
    <source>
        <dbReference type="ARBA" id="ARBA00004202"/>
    </source>
</evidence>
<dbReference type="AlphaFoldDB" id="A0A6B0YY97"/>
<sequence length="267" mass="29547">MIHLTSIEKGPSFPQEGTFPYNVPVIARLEKVRFESSVTFLVGENGSGKSTFLEALATAVRLPTVGAEEADSDPSLTEVRQLSRHLRLAWTKRTGRGFYLRAEDFFGFAKRIAQMQAELQTEMANVDAEYEGRSDFAKGLAKMAYSGQLAAIEESYGDGLDARSHGEAFLALFQARFVPDGLYLLDEPEAPLSPLRQVGLLALLKEMVARDAQFIIATHSPILMAYPGATLLNFDQSPPQPVPWESLEHVSVTRGFLNDPQLYLNHL</sequence>
<keyword evidence="3" id="KW-1003">Cell membrane</keyword>
<keyword evidence="4" id="KW-0410">Iron transport</keyword>
<dbReference type="Pfam" id="PF13304">
    <property type="entry name" value="AAA_21"/>
    <property type="match status" value="1"/>
</dbReference>
<dbReference type="GO" id="GO:0006302">
    <property type="term" value="P:double-strand break repair"/>
    <property type="evidence" value="ECO:0007669"/>
    <property type="project" value="InterPro"/>
</dbReference>
<evidence type="ECO:0000256" key="7">
    <source>
        <dbReference type="ARBA" id="ARBA00023136"/>
    </source>
</evidence>
<gene>
    <name evidence="9" type="ORF">F4Y42_16085</name>
</gene>
<keyword evidence="6" id="KW-0406">Ion transport</keyword>
<protein>
    <submittedName>
        <fullName evidence="9">AAA family ATPase</fullName>
    </submittedName>
</protein>
<evidence type="ECO:0000256" key="4">
    <source>
        <dbReference type="ARBA" id="ARBA00022496"/>
    </source>
</evidence>
<dbReference type="InterPro" id="IPR051535">
    <property type="entry name" value="Siderophore_ABC-ATPase"/>
</dbReference>
<dbReference type="GO" id="GO:0016887">
    <property type="term" value="F:ATP hydrolysis activity"/>
    <property type="evidence" value="ECO:0007669"/>
    <property type="project" value="InterPro"/>
</dbReference>
<dbReference type="InterPro" id="IPR027417">
    <property type="entry name" value="P-loop_NTPase"/>
</dbReference>
<evidence type="ECO:0000256" key="3">
    <source>
        <dbReference type="ARBA" id="ARBA00022475"/>
    </source>
</evidence>
<evidence type="ECO:0000259" key="8">
    <source>
        <dbReference type="SMART" id="SM00382"/>
    </source>
</evidence>
<keyword evidence="2" id="KW-0813">Transport</keyword>
<dbReference type="InterPro" id="IPR038729">
    <property type="entry name" value="Rad50/SbcC_AAA"/>
</dbReference>
<dbReference type="InterPro" id="IPR003959">
    <property type="entry name" value="ATPase_AAA_core"/>
</dbReference>
<reference evidence="9" key="1">
    <citation type="submission" date="2019-09" db="EMBL/GenBank/DDBJ databases">
        <title>Characterisation of the sponge microbiome using genome-centric metagenomics.</title>
        <authorList>
            <person name="Engelberts J.P."/>
            <person name="Robbins S.J."/>
            <person name="De Goeij J.M."/>
            <person name="Aranda M."/>
            <person name="Bell S.C."/>
            <person name="Webster N.S."/>
        </authorList>
    </citation>
    <scope>NUCLEOTIDE SEQUENCE</scope>
    <source>
        <strain evidence="9">SB0664_bin_27</strain>
    </source>
</reference>
<dbReference type="Gene3D" id="3.40.50.300">
    <property type="entry name" value="P-loop containing nucleotide triphosphate hydrolases"/>
    <property type="match status" value="2"/>
</dbReference>
<dbReference type="PANTHER" id="PTHR42771">
    <property type="entry name" value="IRON(3+)-HYDROXAMATE IMPORT ATP-BINDING PROTEIN FHUC"/>
    <property type="match status" value="1"/>
</dbReference>
<organism evidence="9">
    <name type="scientific">Caldilineaceae bacterium SB0664_bin_27</name>
    <dbReference type="NCBI Taxonomy" id="2605260"/>
    <lineage>
        <taxon>Bacteria</taxon>
        <taxon>Bacillati</taxon>
        <taxon>Chloroflexota</taxon>
        <taxon>Caldilineae</taxon>
        <taxon>Caldilineales</taxon>
        <taxon>Caldilineaceae</taxon>
    </lineage>
</organism>
<dbReference type="EMBL" id="VXRG01000131">
    <property type="protein sequence ID" value="MXY94959.1"/>
    <property type="molecule type" value="Genomic_DNA"/>
</dbReference>
<keyword evidence="5" id="KW-0408">Iron</keyword>
<name>A0A6B0YY97_9CHLR</name>
<keyword evidence="7" id="KW-0472">Membrane</keyword>
<evidence type="ECO:0000256" key="6">
    <source>
        <dbReference type="ARBA" id="ARBA00023065"/>
    </source>
</evidence>
<dbReference type="SUPFAM" id="SSF52540">
    <property type="entry name" value="P-loop containing nucleoside triphosphate hydrolases"/>
    <property type="match status" value="1"/>
</dbReference>
<feature type="domain" description="AAA+ ATPase" evidence="8">
    <location>
        <begin position="35"/>
        <end position="238"/>
    </location>
</feature>
<proteinExistence type="predicted"/>